<protein>
    <recommendedName>
        <fullName evidence="1">SRCR domain-containing protein</fullName>
    </recommendedName>
</protein>
<dbReference type="GO" id="GO:0016020">
    <property type="term" value="C:membrane"/>
    <property type="evidence" value="ECO:0007669"/>
    <property type="project" value="InterPro"/>
</dbReference>
<dbReference type="Proteomes" id="UP000800097">
    <property type="component" value="Unassembled WGS sequence"/>
</dbReference>
<evidence type="ECO:0000259" key="1">
    <source>
        <dbReference type="PROSITE" id="PS50287"/>
    </source>
</evidence>
<gene>
    <name evidence="2" type="ORF">EI97DRAFT_21445</name>
</gene>
<dbReference type="RefSeq" id="XP_033658686.1">
    <property type="nucleotide sequence ID" value="XM_033793800.1"/>
</dbReference>
<evidence type="ECO:0000313" key="2">
    <source>
        <dbReference type="EMBL" id="KAF2281149.1"/>
    </source>
</evidence>
<dbReference type="GeneID" id="54546975"/>
<organism evidence="2 3">
    <name type="scientific">Westerdykella ornata</name>
    <dbReference type="NCBI Taxonomy" id="318751"/>
    <lineage>
        <taxon>Eukaryota</taxon>
        <taxon>Fungi</taxon>
        <taxon>Dikarya</taxon>
        <taxon>Ascomycota</taxon>
        <taxon>Pezizomycotina</taxon>
        <taxon>Dothideomycetes</taxon>
        <taxon>Pleosporomycetidae</taxon>
        <taxon>Pleosporales</taxon>
        <taxon>Sporormiaceae</taxon>
        <taxon>Westerdykella</taxon>
    </lineage>
</organism>
<feature type="domain" description="SRCR" evidence="1">
    <location>
        <begin position="167"/>
        <end position="208"/>
    </location>
</feature>
<dbReference type="AlphaFoldDB" id="A0A6A6K1B3"/>
<name>A0A6A6K1B3_WESOR</name>
<reference evidence="2" key="1">
    <citation type="journal article" date="2020" name="Stud. Mycol.">
        <title>101 Dothideomycetes genomes: a test case for predicting lifestyles and emergence of pathogens.</title>
        <authorList>
            <person name="Haridas S."/>
            <person name="Albert R."/>
            <person name="Binder M."/>
            <person name="Bloem J."/>
            <person name="Labutti K."/>
            <person name="Salamov A."/>
            <person name="Andreopoulos B."/>
            <person name="Baker S."/>
            <person name="Barry K."/>
            <person name="Bills G."/>
            <person name="Bluhm B."/>
            <person name="Cannon C."/>
            <person name="Castanera R."/>
            <person name="Culley D."/>
            <person name="Daum C."/>
            <person name="Ezra D."/>
            <person name="Gonzalez J."/>
            <person name="Henrissat B."/>
            <person name="Kuo A."/>
            <person name="Liang C."/>
            <person name="Lipzen A."/>
            <person name="Lutzoni F."/>
            <person name="Magnuson J."/>
            <person name="Mondo S."/>
            <person name="Nolan M."/>
            <person name="Ohm R."/>
            <person name="Pangilinan J."/>
            <person name="Park H.-J."/>
            <person name="Ramirez L."/>
            <person name="Alfaro M."/>
            <person name="Sun H."/>
            <person name="Tritt A."/>
            <person name="Yoshinaga Y."/>
            <person name="Zwiers L.-H."/>
            <person name="Turgeon B."/>
            <person name="Goodwin S."/>
            <person name="Spatafora J."/>
            <person name="Crous P."/>
            <person name="Grigoriev I."/>
        </authorList>
    </citation>
    <scope>NUCLEOTIDE SEQUENCE</scope>
    <source>
        <strain evidence="2">CBS 379.55</strain>
    </source>
</reference>
<accession>A0A6A6K1B3</accession>
<dbReference type="PROSITE" id="PS50287">
    <property type="entry name" value="SRCR_2"/>
    <property type="match status" value="1"/>
</dbReference>
<proteinExistence type="predicted"/>
<evidence type="ECO:0000313" key="3">
    <source>
        <dbReference type="Proteomes" id="UP000800097"/>
    </source>
</evidence>
<dbReference type="EMBL" id="ML986484">
    <property type="protein sequence ID" value="KAF2281149.1"/>
    <property type="molecule type" value="Genomic_DNA"/>
</dbReference>
<sequence>MPDLSWPFRRLSACQRQSPGTLRRFIYCVCRNAWPRGQLGYLPLYSTRDLAKHSILLQPSATFYSTSGADEAVLKSYCIGTKAQVRQPVLRARTRRATSRNIGLLHLGSDHGRFSDAEQSARPSPPSLRTTVLPTLNNAIFPSLTFLVSPIYLRSSLIWSMRYSCSPRLLHGRSFRSCSRRTRTQGRTHGWLAWAGMCSSSWRVEPVS</sequence>
<dbReference type="InterPro" id="IPR001190">
    <property type="entry name" value="SRCR"/>
</dbReference>
<keyword evidence="3" id="KW-1185">Reference proteome</keyword>